<dbReference type="EMBL" id="JBHRZH010000018">
    <property type="protein sequence ID" value="MFC3763463.1"/>
    <property type="molecule type" value="Genomic_DNA"/>
</dbReference>
<keyword evidence="2" id="KW-0812">Transmembrane</keyword>
<proteinExistence type="predicted"/>
<feature type="compositionally biased region" description="Low complexity" evidence="1">
    <location>
        <begin position="175"/>
        <end position="188"/>
    </location>
</feature>
<feature type="transmembrane region" description="Helical" evidence="2">
    <location>
        <begin position="195"/>
        <end position="219"/>
    </location>
</feature>
<evidence type="ECO:0000256" key="1">
    <source>
        <dbReference type="SAM" id="MobiDB-lite"/>
    </source>
</evidence>
<keyword evidence="3" id="KW-0732">Signal</keyword>
<feature type="compositionally biased region" description="Gly residues" evidence="1">
    <location>
        <begin position="164"/>
        <end position="174"/>
    </location>
</feature>
<keyword evidence="5" id="KW-1185">Reference proteome</keyword>
<keyword evidence="2" id="KW-0472">Membrane</keyword>
<evidence type="ECO:0000313" key="4">
    <source>
        <dbReference type="EMBL" id="MFC3763463.1"/>
    </source>
</evidence>
<evidence type="ECO:0000256" key="2">
    <source>
        <dbReference type="SAM" id="Phobius"/>
    </source>
</evidence>
<feature type="signal peptide" evidence="3">
    <location>
        <begin position="1"/>
        <end position="24"/>
    </location>
</feature>
<accession>A0ABV7YH87</accession>
<evidence type="ECO:0000256" key="3">
    <source>
        <dbReference type="SAM" id="SignalP"/>
    </source>
</evidence>
<keyword evidence="2" id="KW-1133">Transmembrane helix</keyword>
<name>A0ABV7YH87_9ACTN</name>
<reference evidence="5" key="1">
    <citation type="journal article" date="2019" name="Int. J. Syst. Evol. Microbiol.">
        <title>The Global Catalogue of Microorganisms (GCM) 10K type strain sequencing project: providing services to taxonomists for standard genome sequencing and annotation.</title>
        <authorList>
            <consortium name="The Broad Institute Genomics Platform"/>
            <consortium name="The Broad Institute Genome Sequencing Center for Infectious Disease"/>
            <person name="Wu L."/>
            <person name="Ma J."/>
        </authorList>
    </citation>
    <scope>NUCLEOTIDE SEQUENCE [LARGE SCALE GENOMIC DNA]</scope>
    <source>
        <strain evidence="5">CGMCC 4.7241</strain>
    </source>
</reference>
<evidence type="ECO:0000313" key="5">
    <source>
        <dbReference type="Proteomes" id="UP001595699"/>
    </source>
</evidence>
<feature type="region of interest" description="Disordered" evidence="1">
    <location>
        <begin position="164"/>
        <end position="188"/>
    </location>
</feature>
<sequence length="233" mass="23731">MRRVAVVLFVLVGLLGFAALPAQAGGPTSVLLASPTLQKAAALYNAGGDYTRLADAVDLEGAVVADSKVPARLGIGPGSGAINLTWLMHDVWIWRVDRVQIEPDGKVWLNTTIADSGGNLAVEGDGVWHAAPQPKELVALLTKLGVWDGVGSKKAQPDNAIVTGGSGAVGGGGDDAAPPAADTTTPVASTSPTPWLFAAIALLGVGVGFAVRPGLALAARFRGRHPKQQLIDA</sequence>
<protein>
    <submittedName>
        <fullName evidence="4">Uncharacterized protein</fullName>
    </submittedName>
</protein>
<dbReference type="RefSeq" id="WP_385927974.1">
    <property type="nucleotide sequence ID" value="NZ_JBHRZH010000018.1"/>
</dbReference>
<dbReference type="Proteomes" id="UP001595699">
    <property type="component" value="Unassembled WGS sequence"/>
</dbReference>
<gene>
    <name evidence="4" type="ORF">ACFOUW_21675</name>
</gene>
<organism evidence="4 5">
    <name type="scientific">Tenggerimyces flavus</name>
    <dbReference type="NCBI Taxonomy" id="1708749"/>
    <lineage>
        <taxon>Bacteria</taxon>
        <taxon>Bacillati</taxon>
        <taxon>Actinomycetota</taxon>
        <taxon>Actinomycetes</taxon>
        <taxon>Propionibacteriales</taxon>
        <taxon>Nocardioidaceae</taxon>
        <taxon>Tenggerimyces</taxon>
    </lineage>
</organism>
<feature type="chain" id="PRO_5045691530" evidence="3">
    <location>
        <begin position="25"/>
        <end position="233"/>
    </location>
</feature>
<comment type="caution">
    <text evidence="4">The sequence shown here is derived from an EMBL/GenBank/DDBJ whole genome shotgun (WGS) entry which is preliminary data.</text>
</comment>